<evidence type="ECO:0000313" key="3">
    <source>
        <dbReference type="Proteomes" id="UP000461670"/>
    </source>
</evidence>
<dbReference type="Pfam" id="PF01850">
    <property type="entry name" value="PIN"/>
    <property type="match status" value="1"/>
</dbReference>
<protein>
    <submittedName>
        <fullName evidence="2">Ribonuclease VapC32</fullName>
    </submittedName>
</protein>
<gene>
    <name evidence="2" type="ORF">GAK30_00600</name>
</gene>
<name>A0A7V8JRW4_9BURK</name>
<accession>A0A7V8JRW4</accession>
<dbReference type="InterPro" id="IPR029060">
    <property type="entry name" value="PIN-like_dom_sf"/>
</dbReference>
<feature type="domain" description="PIN" evidence="1">
    <location>
        <begin position="3"/>
        <end position="114"/>
    </location>
</feature>
<reference evidence="3" key="1">
    <citation type="journal article" date="2020" name="MBio">
        <title>Horizontal gene transfer to a defensive symbiont with a reduced genome amongst a multipartite beetle microbiome.</title>
        <authorList>
            <person name="Waterworth S.C."/>
            <person name="Florez L.V."/>
            <person name="Rees E.R."/>
            <person name="Hertweck C."/>
            <person name="Kaltenpoth M."/>
            <person name="Kwan J.C."/>
        </authorList>
    </citation>
    <scope>NUCLEOTIDE SEQUENCE [LARGE SCALE GENOMIC DNA]</scope>
</reference>
<comment type="caution">
    <text evidence="2">The sequence shown here is derived from an EMBL/GenBank/DDBJ whole genome shotgun (WGS) entry which is preliminary data.</text>
</comment>
<organism evidence="2 3">
    <name type="scientific">Paracidovorax wautersii</name>
    <dbReference type="NCBI Taxonomy" id="1177982"/>
    <lineage>
        <taxon>Bacteria</taxon>
        <taxon>Pseudomonadati</taxon>
        <taxon>Pseudomonadota</taxon>
        <taxon>Betaproteobacteria</taxon>
        <taxon>Burkholderiales</taxon>
        <taxon>Comamonadaceae</taxon>
        <taxon>Paracidovorax</taxon>
    </lineage>
</organism>
<dbReference type="SUPFAM" id="SSF88723">
    <property type="entry name" value="PIN domain-like"/>
    <property type="match status" value="1"/>
</dbReference>
<dbReference type="InterPro" id="IPR002716">
    <property type="entry name" value="PIN_dom"/>
</dbReference>
<sequence length="129" mass="14534">MKVLIDTSVWVDHFRRRNDALIGLMAQDSAMTHPMVVAELACGTPPAPRRQTLGDIALLLQARQATLEEVMDFIEREELYGLGCDLVDLALLASTLITPDARLWTLDQRLQTLAERFKVRYHAPIVPSH</sequence>
<dbReference type="Proteomes" id="UP000461670">
    <property type="component" value="Unassembled WGS sequence"/>
</dbReference>
<proteinExistence type="predicted"/>
<dbReference type="Gene3D" id="3.40.50.1010">
    <property type="entry name" value="5'-nuclease"/>
    <property type="match status" value="1"/>
</dbReference>
<evidence type="ECO:0000313" key="2">
    <source>
        <dbReference type="EMBL" id="KAF1023397.1"/>
    </source>
</evidence>
<dbReference type="EMBL" id="WNDQ01000005">
    <property type="protein sequence ID" value="KAF1023397.1"/>
    <property type="molecule type" value="Genomic_DNA"/>
</dbReference>
<dbReference type="AlphaFoldDB" id="A0A7V8JRW4"/>
<evidence type="ECO:0000259" key="1">
    <source>
        <dbReference type="Pfam" id="PF01850"/>
    </source>
</evidence>